<dbReference type="InterPro" id="IPR016163">
    <property type="entry name" value="Ald_DH_C"/>
</dbReference>
<dbReference type="Gene3D" id="3.40.605.10">
    <property type="entry name" value="Aldehyde Dehydrogenase, Chain A, domain 1"/>
    <property type="match status" value="1"/>
</dbReference>
<dbReference type="GO" id="GO:0005739">
    <property type="term" value="C:mitochondrion"/>
    <property type="evidence" value="ECO:0007669"/>
    <property type="project" value="TreeGrafter"/>
</dbReference>
<protein>
    <recommendedName>
        <fullName evidence="2">Aldehyde dehydrogenase domain-containing protein</fullName>
    </recommendedName>
</protein>
<evidence type="ECO:0000259" key="2">
    <source>
        <dbReference type="Pfam" id="PF00171"/>
    </source>
</evidence>
<evidence type="ECO:0000313" key="3">
    <source>
        <dbReference type="EMBL" id="KAL0007924.1"/>
    </source>
</evidence>
<feature type="chain" id="PRO_5043867435" description="Aldehyde dehydrogenase domain-containing protein" evidence="1">
    <location>
        <begin position="25"/>
        <end position="135"/>
    </location>
</feature>
<keyword evidence="1" id="KW-0732">Signal</keyword>
<keyword evidence="4" id="KW-1185">Reference proteome</keyword>
<evidence type="ECO:0000256" key="1">
    <source>
        <dbReference type="SAM" id="SignalP"/>
    </source>
</evidence>
<dbReference type="InterPro" id="IPR010061">
    <property type="entry name" value="MeMal-semiAld_DH"/>
</dbReference>
<dbReference type="InterPro" id="IPR016161">
    <property type="entry name" value="Ald_DH/histidinol_DH"/>
</dbReference>
<dbReference type="GO" id="GO:0006210">
    <property type="term" value="P:thymine catabolic process"/>
    <property type="evidence" value="ECO:0007669"/>
    <property type="project" value="TreeGrafter"/>
</dbReference>
<dbReference type="Pfam" id="PF00171">
    <property type="entry name" value="Aldedh"/>
    <property type="match status" value="1"/>
</dbReference>
<dbReference type="PANTHER" id="PTHR43866">
    <property type="entry name" value="MALONATE-SEMIALDEHYDE DEHYDROGENASE"/>
    <property type="match status" value="1"/>
</dbReference>
<dbReference type="SUPFAM" id="SSF53720">
    <property type="entry name" value="ALDH-like"/>
    <property type="match status" value="1"/>
</dbReference>
<dbReference type="GO" id="GO:0006574">
    <property type="term" value="P:L-valine catabolic process"/>
    <property type="evidence" value="ECO:0007669"/>
    <property type="project" value="TreeGrafter"/>
</dbReference>
<name>A0AAW2DCR0_9ROSI</name>
<evidence type="ECO:0000313" key="4">
    <source>
        <dbReference type="Proteomes" id="UP001459277"/>
    </source>
</evidence>
<sequence length="135" mass="13925">MHVSFSASCFIFGVFLVNDEMGAAVMLAELAVEAGLPNGVLNIVHGSNEIFNAICDDDDVKAISFTGLNVAGTYVYARASAKGKRIQSNVGAKNHAVVMSDASVDATSNALVAAGFGAAGQKCMAHSTVVLRKCI</sequence>
<dbReference type="PANTHER" id="PTHR43866:SF6">
    <property type="entry name" value="METHYLMALONATE-SEMIALDEHYDE DEHYDROGENASE (COA ACYLATING)"/>
    <property type="match status" value="1"/>
</dbReference>
<dbReference type="Proteomes" id="UP001459277">
    <property type="component" value="Unassembled WGS sequence"/>
</dbReference>
<dbReference type="Gene3D" id="3.40.309.10">
    <property type="entry name" value="Aldehyde Dehydrogenase, Chain A, domain 2"/>
    <property type="match status" value="1"/>
</dbReference>
<dbReference type="GO" id="GO:0004491">
    <property type="term" value="F:methylmalonate-semialdehyde dehydrogenase (acylating, NAD) activity"/>
    <property type="evidence" value="ECO:0007669"/>
    <property type="project" value="InterPro"/>
</dbReference>
<reference evidence="3 4" key="1">
    <citation type="submission" date="2024-01" db="EMBL/GenBank/DDBJ databases">
        <title>A telomere-to-telomere, gap-free genome of sweet tea (Lithocarpus litseifolius).</title>
        <authorList>
            <person name="Zhou J."/>
        </authorList>
    </citation>
    <scope>NUCLEOTIDE SEQUENCE [LARGE SCALE GENOMIC DNA]</scope>
    <source>
        <strain evidence="3">Zhou-2022a</strain>
        <tissue evidence="3">Leaf</tissue>
    </source>
</reference>
<comment type="caution">
    <text evidence="3">The sequence shown here is derived from an EMBL/GenBank/DDBJ whole genome shotgun (WGS) entry which is preliminary data.</text>
</comment>
<dbReference type="EMBL" id="JAZDWU010000003">
    <property type="protein sequence ID" value="KAL0007924.1"/>
    <property type="molecule type" value="Genomic_DNA"/>
</dbReference>
<organism evidence="3 4">
    <name type="scientific">Lithocarpus litseifolius</name>
    <dbReference type="NCBI Taxonomy" id="425828"/>
    <lineage>
        <taxon>Eukaryota</taxon>
        <taxon>Viridiplantae</taxon>
        <taxon>Streptophyta</taxon>
        <taxon>Embryophyta</taxon>
        <taxon>Tracheophyta</taxon>
        <taxon>Spermatophyta</taxon>
        <taxon>Magnoliopsida</taxon>
        <taxon>eudicotyledons</taxon>
        <taxon>Gunneridae</taxon>
        <taxon>Pentapetalae</taxon>
        <taxon>rosids</taxon>
        <taxon>fabids</taxon>
        <taxon>Fagales</taxon>
        <taxon>Fagaceae</taxon>
        <taxon>Lithocarpus</taxon>
    </lineage>
</organism>
<dbReference type="InterPro" id="IPR015590">
    <property type="entry name" value="Aldehyde_DH_dom"/>
</dbReference>
<proteinExistence type="predicted"/>
<dbReference type="AlphaFoldDB" id="A0AAW2DCR0"/>
<feature type="domain" description="Aldehyde dehydrogenase" evidence="2">
    <location>
        <begin position="23"/>
        <end position="133"/>
    </location>
</feature>
<accession>A0AAW2DCR0</accession>
<feature type="signal peptide" evidence="1">
    <location>
        <begin position="1"/>
        <end position="24"/>
    </location>
</feature>
<gene>
    <name evidence="3" type="ORF">SO802_009426</name>
</gene>
<dbReference type="InterPro" id="IPR016162">
    <property type="entry name" value="Ald_DH_N"/>
</dbReference>